<dbReference type="OrthoDB" id="9801954at2"/>
<dbReference type="InterPro" id="IPR001173">
    <property type="entry name" value="Glyco_trans_2-like"/>
</dbReference>
<dbReference type="RefSeq" id="WP_126330808.1">
    <property type="nucleotide sequence ID" value="NZ_LR134343.1"/>
</dbReference>
<dbReference type="Gene3D" id="3.90.550.10">
    <property type="entry name" value="Spore Coat Polysaccharide Biosynthesis Protein SpsA, Chain A"/>
    <property type="match status" value="1"/>
</dbReference>
<gene>
    <name evidence="2" type="ORF">NCTC10297_01238</name>
</gene>
<dbReference type="SUPFAM" id="SSF53448">
    <property type="entry name" value="Nucleotide-diphospho-sugar transferases"/>
    <property type="match status" value="1"/>
</dbReference>
<dbReference type="PANTHER" id="PTHR43685">
    <property type="entry name" value="GLYCOSYLTRANSFERASE"/>
    <property type="match status" value="1"/>
</dbReference>
<dbReference type="AlphaFoldDB" id="A0A3S4SCS7"/>
<sequence length="372" mass="43520">MFNNHLYPIANELQDNNQIKTDGSVAIIMRTKNRTILLARAINSVIEQSYHNWHLYIVNDGGEPKDVEDLVDIYSNDLNQRITIIHNPDSLGMEAASNCAFQIAHEEFLVIHDDDDSWHPEFLQETVQFLQQDKSAVAVICNCQVIHEEIIHDTVKELAIFDWDYWKDFVDIDTLIKGNIAPPICLLIRMKAAKTIGGFNESLPVLGDWDYNLRLFRLGEIRTLNKKLAYYHHRPNANGTYGNSVIAGVDKHLKYQTEYRNAMVRQALMDNQANFGLLHTLLHDIEKSKNELIWHIHNTTSRNQRDEEMYQMVYYFYKKINPISVFFRNIKEKIRTSRKKFSKTRAAAHWVRDRIRKLRNERSVNLLNPPKS</sequence>
<dbReference type="KEGG" id="mcun:NCTC10297_01238"/>
<organism evidence="2 3">
    <name type="scientific">Moraxella cuniculi</name>
    <dbReference type="NCBI Taxonomy" id="34061"/>
    <lineage>
        <taxon>Bacteria</taxon>
        <taxon>Pseudomonadati</taxon>
        <taxon>Pseudomonadota</taxon>
        <taxon>Gammaproteobacteria</taxon>
        <taxon>Moraxellales</taxon>
        <taxon>Moraxellaceae</taxon>
        <taxon>Moraxella</taxon>
    </lineage>
</organism>
<dbReference type="EC" id="2.4.1.-" evidence="2"/>
<dbReference type="Proteomes" id="UP000274100">
    <property type="component" value="Chromosome"/>
</dbReference>
<accession>A0A3S4SCS7</accession>
<dbReference type="Pfam" id="PF00535">
    <property type="entry name" value="Glycos_transf_2"/>
    <property type="match status" value="1"/>
</dbReference>
<feature type="domain" description="Glycosyltransferase 2-like" evidence="1">
    <location>
        <begin position="27"/>
        <end position="194"/>
    </location>
</feature>
<name>A0A3S4SCS7_9GAMM</name>
<proteinExistence type="predicted"/>
<protein>
    <submittedName>
        <fullName evidence="2">PGL/p-HBAD biosynthesis glycosyltransferase Rv2957/MT3031</fullName>
        <ecNumber evidence="2">2.4.1.-</ecNumber>
    </submittedName>
</protein>
<evidence type="ECO:0000313" key="3">
    <source>
        <dbReference type="Proteomes" id="UP000274100"/>
    </source>
</evidence>
<evidence type="ECO:0000313" key="2">
    <source>
        <dbReference type="EMBL" id="VEG13275.1"/>
    </source>
</evidence>
<dbReference type="EMBL" id="LR134343">
    <property type="protein sequence ID" value="VEG13275.1"/>
    <property type="molecule type" value="Genomic_DNA"/>
</dbReference>
<keyword evidence="2" id="KW-0808">Transferase</keyword>
<dbReference type="InterPro" id="IPR029044">
    <property type="entry name" value="Nucleotide-diphossugar_trans"/>
</dbReference>
<dbReference type="CDD" id="cd00761">
    <property type="entry name" value="Glyco_tranf_GTA_type"/>
    <property type="match status" value="1"/>
</dbReference>
<dbReference type="InterPro" id="IPR050834">
    <property type="entry name" value="Glycosyltransf_2"/>
</dbReference>
<dbReference type="PANTHER" id="PTHR43685:SF2">
    <property type="entry name" value="GLYCOSYLTRANSFERASE 2-LIKE DOMAIN-CONTAINING PROTEIN"/>
    <property type="match status" value="1"/>
</dbReference>
<dbReference type="GO" id="GO:0016757">
    <property type="term" value="F:glycosyltransferase activity"/>
    <property type="evidence" value="ECO:0007669"/>
    <property type="project" value="UniProtKB-KW"/>
</dbReference>
<keyword evidence="2" id="KW-0328">Glycosyltransferase</keyword>
<reference evidence="2 3" key="1">
    <citation type="submission" date="2018-12" db="EMBL/GenBank/DDBJ databases">
        <authorList>
            <consortium name="Pathogen Informatics"/>
        </authorList>
    </citation>
    <scope>NUCLEOTIDE SEQUENCE [LARGE SCALE GENOMIC DNA]</scope>
    <source>
        <strain evidence="2 3">NCTC10297</strain>
    </source>
</reference>
<evidence type="ECO:0000259" key="1">
    <source>
        <dbReference type="Pfam" id="PF00535"/>
    </source>
</evidence>